<sequence length="293" mass="34045">MSEKKKENILKILIGVLLAGLVIMLVYTFSFHSEKNENIKFLEEEKVFLQKELEGIQRAYDSLELDNASLKQNLKKEQQRISQLIDSIEQMEQDYFQLKKYRLQADQLKMEKQRLLSHIHKLSKENEKLKTAIDSTNQILQTTQKKTDSIYQKNEELQQKINEASIIKLSNIQGQGVTVKNDGEINIINKASRIEKIRVCFTINESKLAEEGEKQLYIQVINPKNNLIGEKKKKKFNEKELYYSAMAVINYHKIDTDACALINIAKEKAVEGKYIVHVFQDDILLASETFMLD</sequence>
<keyword evidence="2" id="KW-1185">Reference proteome</keyword>
<evidence type="ECO:0000313" key="2">
    <source>
        <dbReference type="Proteomes" id="UP000356253"/>
    </source>
</evidence>
<organism evidence="1 2">
    <name type="scientific">Mesonia oceanica</name>
    <dbReference type="NCBI Taxonomy" id="2687242"/>
    <lineage>
        <taxon>Bacteria</taxon>
        <taxon>Pseudomonadati</taxon>
        <taxon>Bacteroidota</taxon>
        <taxon>Flavobacteriia</taxon>
        <taxon>Flavobacteriales</taxon>
        <taxon>Flavobacteriaceae</taxon>
        <taxon>Mesonia</taxon>
    </lineage>
</organism>
<gene>
    <name evidence="1" type="ORF">FVB9532_00370</name>
</gene>
<dbReference type="Proteomes" id="UP000356253">
    <property type="component" value="Unassembled WGS sequence"/>
</dbReference>
<comment type="caution">
    <text evidence="1">The sequence shown here is derived from an EMBL/GenBank/DDBJ whole genome shotgun (WGS) entry which is preliminary data.</text>
</comment>
<protein>
    <submittedName>
        <fullName evidence="1">Uncharacterized protein</fullName>
    </submittedName>
</protein>
<dbReference type="EMBL" id="CABVMM010000001">
    <property type="protein sequence ID" value="VVU99118.1"/>
    <property type="molecule type" value="Genomic_DNA"/>
</dbReference>
<evidence type="ECO:0000313" key="1">
    <source>
        <dbReference type="EMBL" id="VVU99118.1"/>
    </source>
</evidence>
<reference evidence="1" key="1">
    <citation type="submission" date="2019-09" db="EMBL/GenBank/DDBJ databases">
        <authorList>
            <person name="Rodrigo-Torres L."/>
            <person name="Arahal R. D."/>
            <person name="Lucena T."/>
        </authorList>
    </citation>
    <scope>NUCLEOTIDE SEQUENCE</scope>
    <source>
        <strain evidence="1">ISS653</strain>
    </source>
</reference>
<proteinExistence type="predicted"/>
<accession>A0AC61Y3S0</accession>
<name>A0AC61Y3S0_9FLAO</name>